<dbReference type="InterPro" id="IPR056789">
    <property type="entry name" value="LRR_R13L1-DRL21"/>
</dbReference>
<dbReference type="GO" id="GO:0051707">
    <property type="term" value="P:response to other organism"/>
    <property type="evidence" value="ECO:0007669"/>
    <property type="project" value="UniProtKB-ARBA"/>
</dbReference>
<dbReference type="Gene3D" id="3.80.10.10">
    <property type="entry name" value="Ribonuclease Inhibitor"/>
    <property type="match status" value="1"/>
</dbReference>
<dbReference type="GO" id="GO:0006952">
    <property type="term" value="P:defense response"/>
    <property type="evidence" value="ECO:0007669"/>
    <property type="project" value="UniProtKB-KW"/>
</dbReference>
<feature type="domain" description="R13L1/DRL21-like LRR repeat region" evidence="10">
    <location>
        <begin position="709"/>
        <end position="830"/>
    </location>
</feature>
<evidence type="ECO:0000313" key="12">
    <source>
        <dbReference type="Proteomes" id="UP000825729"/>
    </source>
</evidence>
<dbReference type="GO" id="GO:0005524">
    <property type="term" value="F:ATP binding"/>
    <property type="evidence" value="ECO:0007669"/>
    <property type="project" value="UniProtKB-KW"/>
</dbReference>
<feature type="domain" description="Disease resistance protein winged helix" evidence="9">
    <location>
        <begin position="442"/>
        <end position="510"/>
    </location>
</feature>
<evidence type="ECO:0000256" key="1">
    <source>
        <dbReference type="ARBA" id="ARBA00022614"/>
    </source>
</evidence>
<dbReference type="Gene3D" id="1.20.5.4130">
    <property type="match status" value="1"/>
</dbReference>
<dbReference type="InterPro" id="IPR042197">
    <property type="entry name" value="Apaf_helical"/>
</dbReference>
<evidence type="ECO:0000256" key="5">
    <source>
        <dbReference type="ARBA" id="ARBA00022840"/>
    </source>
</evidence>
<dbReference type="Proteomes" id="UP000825729">
    <property type="component" value="Unassembled WGS sequence"/>
</dbReference>
<keyword evidence="3" id="KW-0547">Nucleotide-binding</keyword>
<sequence>MEEVIISPNIESLIQTLKSAAEEEIIFQGGVDTELTRLLKSFSFIQSVVVDAEKKQFASDKAKQWLLRLKNVVSDAEDVSEEFIFRAIEAKLRDGEEEREEVEKQGKGPESGKGKEVTNLCPCFHRSEAATNETRENFRRLRKRVVRIEKECRRLRLIETRKQETFNMPANLEEQSRNFLEMDNLVLGREEDQKKLSEELISSKFSGKGPSVIPIVAPDGTGKTTFARLVYNGKEIEERFKFRWWFRASPDLDEEKIHKKIFMVPSNLIYEGDTSSKLMVKEFMRKRRFLVVLDNVRDDNPNWRMLLKPFSGRHKHSKIIITTKSEEVASVLGTDPPFRLGGLSRQDCAKLFEMKAFDAEGFDRSPNLRQIGERIVDKCGGFPLAVKALGGFLSDKRDKIEWKNVLESPCWNENRGAAFTALQICYENFPASSKLCFRYCSLFPRDYWHLESELVELWIGEGYIQDDECRERDKAQNVFYDLVNKSFISMDSVGDGKQRFRMHDLAQDLAEAMSGKEFVRIEEGIKSIAIPERARHSSFVCNTERPSVNLEELCKDENKNSLRSFLYLDMFHNKRLSFLDDRGDFGDQQLDLLLQCKFLRVLRLQSSVIERIPDSIGRLKLLRFLDLSDTTLTDLPVSVCKLYNLRTLDLRTCICISELPKDAKNLINLRILNLSTSVYKIHPFPHIGNLKKLQLLPLFRVKNESGYRISELKELSDLRVIHLSSLQEVGSGEEAKEANMKNKPYLTDLTLEWTEGWPFFHGIDPSIAEEVLESLEPHTKLKRLVLYGYRGRRLASWVQNLASLQSLELRSCPKLASLPEKGLPRSLRSCKVDWCPLLTERCKKEAGEDWHKIAHIPEVSIEYCLDQRIKVTGIRKKRNKTKGGVREDIVSVRALTD</sequence>
<dbReference type="Pfam" id="PF23559">
    <property type="entry name" value="WHD_DRP"/>
    <property type="match status" value="1"/>
</dbReference>
<dbReference type="Gene3D" id="1.10.10.10">
    <property type="entry name" value="Winged helix-like DNA-binding domain superfamily/Winged helix DNA-binding domain"/>
    <property type="match status" value="1"/>
</dbReference>
<dbReference type="SUPFAM" id="SSF52540">
    <property type="entry name" value="P-loop containing nucleoside triphosphate hydrolases"/>
    <property type="match status" value="1"/>
</dbReference>
<dbReference type="InterPro" id="IPR027417">
    <property type="entry name" value="P-loop_NTPase"/>
</dbReference>
<keyword evidence="4" id="KW-0611">Plant defense</keyword>
<evidence type="ECO:0000259" key="9">
    <source>
        <dbReference type="Pfam" id="PF23559"/>
    </source>
</evidence>
<dbReference type="SUPFAM" id="SSF52058">
    <property type="entry name" value="L domain-like"/>
    <property type="match status" value="1"/>
</dbReference>
<dbReference type="AlphaFoldDB" id="A0AAV7DZ87"/>
<organism evidence="11 12">
    <name type="scientific">Aristolochia fimbriata</name>
    <name type="common">White veined hardy Dutchman's pipe vine</name>
    <dbReference type="NCBI Taxonomy" id="158543"/>
    <lineage>
        <taxon>Eukaryota</taxon>
        <taxon>Viridiplantae</taxon>
        <taxon>Streptophyta</taxon>
        <taxon>Embryophyta</taxon>
        <taxon>Tracheophyta</taxon>
        <taxon>Spermatophyta</taxon>
        <taxon>Magnoliopsida</taxon>
        <taxon>Magnoliidae</taxon>
        <taxon>Piperales</taxon>
        <taxon>Aristolochiaceae</taxon>
        <taxon>Aristolochia</taxon>
    </lineage>
</organism>
<dbReference type="EMBL" id="JAINDJ010000007">
    <property type="protein sequence ID" value="KAG9441688.1"/>
    <property type="molecule type" value="Genomic_DNA"/>
</dbReference>
<comment type="caution">
    <text evidence="11">The sequence shown here is derived from an EMBL/GenBank/DDBJ whole genome shotgun (WGS) entry which is preliminary data.</text>
</comment>
<keyword evidence="2" id="KW-0677">Repeat</keyword>
<feature type="domain" description="Disease resistance N-terminal" evidence="8">
    <location>
        <begin position="10"/>
        <end position="92"/>
    </location>
</feature>
<dbReference type="Pfam" id="PF25019">
    <property type="entry name" value="LRR_R13L1-DRL21"/>
    <property type="match status" value="1"/>
</dbReference>
<accession>A0AAV7DZ87</accession>
<dbReference type="GO" id="GO:0043531">
    <property type="term" value="F:ADP binding"/>
    <property type="evidence" value="ECO:0007669"/>
    <property type="project" value="InterPro"/>
</dbReference>
<evidence type="ECO:0000259" key="10">
    <source>
        <dbReference type="Pfam" id="PF25019"/>
    </source>
</evidence>
<evidence type="ECO:0000256" key="2">
    <source>
        <dbReference type="ARBA" id="ARBA00022737"/>
    </source>
</evidence>
<feature type="region of interest" description="Disordered" evidence="6">
    <location>
        <begin position="96"/>
        <end position="115"/>
    </location>
</feature>
<dbReference type="PRINTS" id="PR00364">
    <property type="entry name" value="DISEASERSIST"/>
</dbReference>
<dbReference type="PANTHER" id="PTHR36766:SF60">
    <property type="entry name" value="NB-ARC DOMAIN-CONTAINING PROTEIN"/>
    <property type="match status" value="1"/>
</dbReference>
<dbReference type="InterPro" id="IPR002182">
    <property type="entry name" value="NB-ARC"/>
</dbReference>
<proteinExistence type="predicted"/>
<dbReference type="Pfam" id="PF00931">
    <property type="entry name" value="NB-ARC"/>
    <property type="match status" value="1"/>
</dbReference>
<dbReference type="Gene3D" id="1.10.8.430">
    <property type="entry name" value="Helical domain of apoptotic protease-activating factors"/>
    <property type="match status" value="1"/>
</dbReference>
<keyword evidence="1" id="KW-0433">Leucine-rich repeat</keyword>
<dbReference type="InterPro" id="IPR041118">
    <property type="entry name" value="Rx_N"/>
</dbReference>
<evidence type="ECO:0000313" key="11">
    <source>
        <dbReference type="EMBL" id="KAG9441688.1"/>
    </source>
</evidence>
<feature type="domain" description="NB-ARC" evidence="7">
    <location>
        <begin position="198"/>
        <end position="359"/>
    </location>
</feature>
<gene>
    <name evidence="11" type="ORF">H6P81_017542</name>
</gene>
<evidence type="ECO:0000256" key="3">
    <source>
        <dbReference type="ARBA" id="ARBA00022741"/>
    </source>
</evidence>
<dbReference type="PANTHER" id="PTHR36766">
    <property type="entry name" value="PLANT BROAD-SPECTRUM MILDEW RESISTANCE PROTEIN RPW8"/>
    <property type="match status" value="1"/>
</dbReference>
<keyword evidence="12" id="KW-1185">Reference proteome</keyword>
<protein>
    <submittedName>
        <fullName evidence="11">Uncharacterized protein</fullName>
    </submittedName>
</protein>
<dbReference type="InterPro" id="IPR032675">
    <property type="entry name" value="LRR_dom_sf"/>
</dbReference>
<dbReference type="Pfam" id="PF18052">
    <property type="entry name" value="Rx_N"/>
    <property type="match status" value="1"/>
</dbReference>
<dbReference type="InterPro" id="IPR036388">
    <property type="entry name" value="WH-like_DNA-bd_sf"/>
</dbReference>
<keyword evidence="5" id="KW-0067">ATP-binding</keyword>
<reference evidence="11 12" key="1">
    <citation type="submission" date="2021-07" db="EMBL/GenBank/DDBJ databases">
        <title>The Aristolochia fimbriata genome: insights into angiosperm evolution, floral development and chemical biosynthesis.</title>
        <authorList>
            <person name="Jiao Y."/>
        </authorList>
    </citation>
    <scope>NUCLEOTIDE SEQUENCE [LARGE SCALE GENOMIC DNA]</scope>
    <source>
        <strain evidence="11">IBCAS-2021</strain>
        <tissue evidence="11">Leaf</tissue>
    </source>
</reference>
<evidence type="ECO:0000259" key="8">
    <source>
        <dbReference type="Pfam" id="PF18052"/>
    </source>
</evidence>
<evidence type="ECO:0000256" key="6">
    <source>
        <dbReference type="SAM" id="MobiDB-lite"/>
    </source>
</evidence>
<dbReference type="Gene3D" id="3.40.50.300">
    <property type="entry name" value="P-loop containing nucleotide triphosphate hydrolases"/>
    <property type="match status" value="1"/>
</dbReference>
<evidence type="ECO:0000259" key="7">
    <source>
        <dbReference type="Pfam" id="PF00931"/>
    </source>
</evidence>
<dbReference type="InterPro" id="IPR058922">
    <property type="entry name" value="WHD_DRP"/>
</dbReference>
<evidence type="ECO:0000256" key="4">
    <source>
        <dbReference type="ARBA" id="ARBA00022821"/>
    </source>
</evidence>
<name>A0AAV7DZ87_ARIFI</name>